<protein>
    <recommendedName>
        <fullName evidence="1">TIR domain-containing protein</fullName>
    </recommendedName>
</protein>
<dbReference type="PROSITE" id="PS50104">
    <property type="entry name" value="TIR"/>
    <property type="match status" value="1"/>
</dbReference>
<reference evidence="2" key="1">
    <citation type="submission" date="2020-11" db="EMBL/GenBank/DDBJ databases">
        <authorList>
            <person name="Tran Van P."/>
        </authorList>
    </citation>
    <scope>NUCLEOTIDE SEQUENCE</scope>
</reference>
<dbReference type="OrthoDB" id="10062307at2759"/>
<name>A0A7R9QSM3_9ACAR</name>
<dbReference type="Gene3D" id="3.40.50.10140">
    <property type="entry name" value="Toll/interleukin-1 receptor homology (TIR) domain"/>
    <property type="match status" value="1"/>
</dbReference>
<evidence type="ECO:0000313" key="3">
    <source>
        <dbReference type="Proteomes" id="UP000728032"/>
    </source>
</evidence>
<dbReference type="PANTHER" id="PTHR47508:SF3">
    <property type="entry name" value="TIR DOMAIN-CONTAINING PROTEIN"/>
    <property type="match status" value="1"/>
</dbReference>
<dbReference type="SUPFAM" id="SSF52200">
    <property type="entry name" value="Toll/Interleukin receptor TIR domain"/>
    <property type="match status" value="2"/>
</dbReference>
<organism evidence="2">
    <name type="scientific">Oppiella nova</name>
    <dbReference type="NCBI Taxonomy" id="334625"/>
    <lineage>
        <taxon>Eukaryota</taxon>
        <taxon>Metazoa</taxon>
        <taxon>Ecdysozoa</taxon>
        <taxon>Arthropoda</taxon>
        <taxon>Chelicerata</taxon>
        <taxon>Arachnida</taxon>
        <taxon>Acari</taxon>
        <taxon>Acariformes</taxon>
        <taxon>Sarcoptiformes</taxon>
        <taxon>Oribatida</taxon>
        <taxon>Brachypylina</taxon>
        <taxon>Oppioidea</taxon>
        <taxon>Oppiidae</taxon>
        <taxon>Oppiella</taxon>
    </lineage>
</organism>
<keyword evidence="3" id="KW-1185">Reference proteome</keyword>
<dbReference type="Proteomes" id="UP000728032">
    <property type="component" value="Unassembled WGS sequence"/>
</dbReference>
<feature type="domain" description="TIR" evidence="1">
    <location>
        <begin position="256"/>
        <end position="399"/>
    </location>
</feature>
<dbReference type="PANTHER" id="PTHR47508">
    <property type="entry name" value="SAM DOMAIN-CONTAINING PROTEIN-RELATED"/>
    <property type="match status" value="1"/>
</dbReference>
<dbReference type="EMBL" id="CAJPVJ010009947">
    <property type="protein sequence ID" value="CAG2172918.1"/>
    <property type="molecule type" value="Genomic_DNA"/>
</dbReference>
<feature type="non-terminal residue" evidence="2">
    <location>
        <position position="1"/>
    </location>
</feature>
<dbReference type="InterPro" id="IPR000157">
    <property type="entry name" value="TIR_dom"/>
</dbReference>
<proteinExistence type="predicted"/>
<gene>
    <name evidence="2" type="ORF">ONB1V03_LOCUS12374</name>
</gene>
<dbReference type="Pfam" id="PF13676">
    <property type="entry name" value="TIR_2"/>
    <property type="match status" value="1"/>
</dbReference>
<evidence type="ECO:0000313" key="2">
    <source>
        <dbReference type="EMBL" id="CAD7655731.1"/>
    </source>
</evidence>
<sequence>MNSNNSGRSVCITHPSGDVLGFVALSSLSVKLCDFRHLMSQQISSLPKDYIFLSKEGWPVSSIQEANLNLYYVINTDHSMVMIRRHFDKQRFGVESTSGLSLGFIFAEMENSGKEIRQMITQELSLNDNDTSYQLIDRNGWPVSLKQESVVKGWDLMINGIFRVSGVRQELDNDMQDISHTMDVIDSPVRKKKRPSETSTVTLDITKTMMHSEDSSHNIMPLIPVGNQIIDPKLLDQIITPAPSSAATVYHPLVVEIKPILISYVRAEAEQHARQLKSELQDLGCNVFLDVDEIEGGHDWADALNNAVLNCELFVPLITPNYGYTQWTNREVKLADIKKKQIIPISFLDSWPPECLAIQFASTQYIPWKTPIDIEKSHAKGEGERARDIRFWDQPYVRTTATAIAEHMRNANIEKEKLTTQIVQIPNPPIDGPDAAPNLQFITPELPMRPNSLLSMGHYKQKQKRPNIVISCHPSQKEFSSLIRQELNKYGFDVWCSTDMSIGTYSTGSADTPVVTPSNESVGQWVNSQRIETDSDQMSDQTVYIGNSQFSEESQESLNLSQNHDTPLHHKKGLFQRHKLGFSLSVTEPMHNFPQCSQDYFGSSQTCILSPEDLDKAHSFRDRADGACIVIIVLSKAYCDSRTCKQQAFYCDIRKRVIPIKYEDFRTPHWLSKLFDDDEMLEHNACDVDSFLSQLHQKAAKLSKSSKDSFKCAMSEARIHSLASYVSRQLPPIHEKKKVLVYVAGSSKFFSPLSEAICRAIGQSLASIPFVVLITGGVYGVAETTGRSFCEERELLLKEKPANLYHILPRYVSKDQSMKARQNPDGTFQNLPFGHTLFIGDSFKERDSVVARLFNYCIIIEGGPRTARIAEEFMWNDNIVVPIICTGGAAAGQFDLPAKIHDVPLGVHQDDWSTLVRRDVTAENIADSVKNIICSLVKCRSRKK</sequence>
<accession>A0A7R9QSM3</accession>
<dbReference type="GO" id="GO:0007165">
    <property type="term" value="P:signal transduction"/>
    <property type="evidence" value="ECO:0007669"/>
    <property type="project" value="InterPro"/>
</dbReference>
<dbReference type="AlphaFoldDB" id="A0A7R9QSM3"/>
<dbReference type="InterPro" id="IPR035897">
    <property type="entry name" value="Toll_tir_struct_dom_sf"/>
</dbReference>
<evidence type="ECO:0000259" key="1">
    <source>
        <dbReference type="PROSITE" id="PS50104"/>
    </source>
</evidence>
<dbReference type="EMBL" id="OC924772">
    <property type="protein sequence ID" value="CAD7655731.1"/>
    <property type="molecule type" value="Genomic_DNA"/>
</dbReference>